<dbReference type="Proteomes" id="UP000007797">
    <property type="component" value="Unassembled WGS sequence"/>
</dbReference>
<dbReference type="EMBL" id="GL883025">
    <property type="protein sequence ID" value="EGG15899.1"/>
    <property type="molecule type" value="Genomic_DNA"/>
</dbReference>
<keyword evidence="2" id="KW-1185">Reference proteome</keyword>
<protein>
    <submittedName>
        <fullName evidence="1">Uncharacterized protein</fullName>
    </submittedName>
</protein>
<name>F4Q7Z9_CACFS</name>
<gene>
    <name evidence="1" type="ORF">DFA_09568</name>
</gene>
<sequence length="113" mass="13146">MNKQEEEGEEDSMVLLPNLPFLIQAKIFRYVNEIGFDLVCSRFFQLATSIFTTLDFRLIKREFISNADCLLLGHDKPTITQEDGVSTYRNFIKDPWSQVKAYHSVTTNMKSIF</sequence>
<dbReference type="AlphaFoldDB" id="F4Q7Z9"/>
<dbReference type="RefSeq" id="XP_004352224.1">
    <property type="nucleotide sequence ID" value="XM_004352172.1"/>
</dbReference>
<proteinExistence type="predicted"/>
<reference evidence="2" key="1">
    <citation type="journal article" date="2011" name="Genome Res.">
        <title>Phylogeny-wide analysis of social amoeba genomes highlights ancient origins for complex intercellular communication.</title>
        <authorList>
            <person name="Heidel A.J."/>
            <person name="Lawal H.M."/>
            <person name="Felder M."/>
            <person name="Schilde C."/>
            <person name="Helps N.R."/>
            <person name="Tunggal B."/>
            <person name="Rivero F."/>
            <person name="John U."/>
            <person name="Schleicher M."/>
            <person name="Eichinger L."/>
            <person name="Platzer M."/>
            <person name="Noegel A.A."/>
            <person name="Schaap P."/>
            <person name="Gloeckner G."/>
        </authorList>
    </citation>
    <scope>NUCLEOTIDE SEQUENCE [LARGE SCALE GENOMIC DNA]</scope>
    <source>
        <strain evidence="2">SH3</strain>
    </source>
</reference>
<evidence type="ECO:0000313" key="1">
    <source>
        <dbReference type="EMBL" id="EGG15899.1"/>
    </source>
</evidence>
<organism evidence="1 2">
    <name type="scientific">Cavenderia fasciculata</name>
    <name type="common">Slime mold</name>
    <name type="synonym">Dictyostelium fasciculatum</name>
    <dbReference type="NCBI Taxonomy" id="261658"/>
    <lineage>
        <taxon>Eukaryota</taxon>
        <taxon>Amoebozoa</taxon>
        <taxon>Evosea</taxon>
        <taxon>Eumycetozoa</taxon>
        <taxon>Dictyostelia</taxon>
        <taxon>Acytosteliales</taxon>
        <taxon>Cavenderiaceae</taxon>
        <taxon>Cavenderia</taxon>
    </lineage>
</organism>
<evidence type="ECO:0000313" key="2">
    <source>
        <dbReference type="Proteomes" id="UP000007797"/>
    </source>
</evidence>
<dbReference type="GeneID" id="14867795"/>
<accession>F4Q7Z9</accession>
<dbReference type="KEGG" id="dfa:DFA_09568"/>